<dbReference type="GO" id="GO:0006952">
    <property type="term" value="P:defense response"/>
    <property type="evidence" value="ECO:0007669"/>
    <property type="project" value="InterPro"/>
</dbReference>
<dbReference type="EMBL" id="CP039347">
    <property type="protein sequence ID" value="QCD85857.1"/>
    <property type="molecule type" value="Genomic_DNA"/>
</dbReference>
<accession>A0A4D6LBC1</accession>
<dbReference type="AlphaFoldDB" id="A0A4D6LBC1"/>
<dbReference type="PANTHER" id="PTHR31338">
    <property type="entry name" value="POLYKETIDE CYCLASE/DEHYDRASE AND LIPID TRANSPORT SUPERFAMILY PROTEIN"/>
    <property type="match status" value="1"/>
</dbReference>
<protein>
    <recommendedName>
        <fullName evidence="2">Bet v I/Major latex protein domain-containing protein</fullName>
    </recommendedName>
</protein>
<dbReference type="Gramene" id="Vigun11g031000.1.v1.2">
    <property type="protein sequence ID" value="Vigun11g031000.1.v1.2"/>
    <property type="gene ID" value="Vigun11g031000.v1.2"/>
</dbReference>
<keyword evidence="4" id="KW-1185">Reference proteome</keyword>
<dbReference type="InterPro" id="IPR000916">
    <property type="entry name" value="Bet_v_I/MLP"/>
</dbReference>
<proteinExistence type="inferred from homology"/>
<evidence type="ECO:0000259" key="2">
    <source>
        <dbReference type="SMART" id="SM01037"/>
    </source>
</evidence>
<evidence type="ECO:0000313" key="4">
    <source>
        <dbReference type="Proteomes" id="UP000501690"/>
    </source>
</evidence>
<gene>
    <name evidence="3" type="ORF">DEO72_LG3g378</name>
</gene>
<dbReference type="Proteomes" id="UP000501690">
    <property type="component" value="Linkage Group LG3"/>
</dbReference>
<evidence type="ECO:0000313" key="3">
    <source>
        <dbReference type="EMBL" id="QCD85857.1"/>
    </source>
</evidence>
<sequence>MSLSGTLSTELSVRTSAEKWFEAMTNKLDQIQNIADDVHGAKLIQGDDWHTNDSLKQWTYIVDGKEEKCVEFIESVDEEKKTIEFNIHGLDIEDKYNVFHLTFQAIEDDPGSPTIKWSIEYERQTKDVRPPYLYLELYDRVTRDVDAYLFKN</sequence>
<dbReference type="SMART" id="SM01037">
    <property type="entry name" value="Bet_v_1"/>
    <property type="match status" value="1"/>
</dbReference>
<dbReference type="InterPro" id="IPR052006">
    <property type="entry name" value="MLP-like"/>
</dbReference>
<name>A0A4D6LBC1_VIGUN</name>
<evidence type="ECO:0000256" key="1">
    <source>
        <dbReference type="ARBA" id="ARBA00038242"/>
    </source>
</evidence>
<dbReference type="SUPFAM" id="SSF55961">
    <property type="entry name" value="Bet v1-like"/>
    <property type="match status" value="1"/>
</dbReference>
<comment type="similarity">
    <text evidence="1">Belongs to the MLP family.</text>
</comment>
<dbReference type="Gene3D" id="3.30.530.20">
    <property type="match status" value="1"/>
</dbReference>
<dbReference type="PANTHER" id="PTHR31338:SF16">
    <property type="entry name" value="POLYKETIDE CYCLASE_DEHYDRASE AND LIPID TRANSPORT SUPERFAMILY PROTEIN"/>
    <property type="match status" value="1"/>
</dbReference>
<dbReference type="InterPro" id="IPR023393">
    <property type="entry name" value="START-like_dom_sf"/>
</dbReference>
<dbReference type="Pfam" id="PF00407">
    <property type="entry name" value="Bet_v_1"/>
    <property type="match status" value="1"/>
</dbReference>
<dbReference type="OrthoDB" id="1847301at2759"/>
<reference evidence="3 4" key="1">
    <citation type="submission" date="2019-04" db="EMBL/GenBank/DDBJ databases">
        <title>An improved genome assembly and genetic linkage map for asparagus bean, Vigna unguiculata ssp. sesquipedialis.</title>
        <authorList>
            <person name="Xia Q."/>
            <person name="Zhang R."/>
            <person name="Dong Y."/>
        </authorList>
    </citation>
    <scope>NUCLEOTIDE SEQUENCE [LARGE SCALE GENOMIC DNA]</scope>
    <source>
        <tissue evidence="3">Leaf</tissue>
    </source>
</reference>
<organism evidence="3 4">
    <name type="scientific">Vigna unguiculata</name>
    <name type="common">Cowpea</name>
    <dbReference type="NCBI Taxonomy" id="3917"/>
    <lineage>
        <taxon>Eukaryota</taxon>
        <taxon>Viridiplantae</taxon>
        <taxon>Streptophyta</taxon>
        <taxon>Embryophyta</taxon>
        <taxon>Tracheophyta</taxon>
        <taxon>Spermatophyta</taxon>
        <taxon>Magnoliopsida</taxon>
        <taxon>eudicotyledons</taxon>
        <taxon>Gunneridae</taxon>
        <taxon>Pentapetalae</taxon>
        <taxon>rosids</taxon>
        <taxon>fabids</taxon>
        <taxon>Fabales</taxon>
        <taxon>Fabaceae</taxon>
        <taxon>Papilionoideae</taxon>
        <taxon>50 kb inversion clade</taxon>
        <taxon>NPAAA clade</taxon>
        <taxon>indigoferoid/millettioid clade</taxon>
        <taxon>Phaseoleae</taxon>
        <taxon>Vigna</taxon>
    </lineage>
</organism>
<feature type="domain" description="Bet v I/Major latex protein" evidence="2">
    <location>
        <begin position="2"/>
        <end position="152"/>
    </location>
</feature>